<comment type="caution">
    <text evidence="3">The sequence shown here is derived from an EMBL/GenBank/DDBJ whole genome shotgun (WGS) entry which is preliminary data.</text>
</comment>
<gene>
    <name evidence="3" type="ORF">Ocin01_19189</name>
</gene>
<evidence type="ECO:0000259" key="1">
    <source>
        <dbReference type="Pfam" id="PF17921"/>
    </source>
</evidence>
<dbReference type="OMA" id="WILAARY"/>
<name>A0A1D2M3E9_ORCCI</name>
<dbReference type="InterPro" id="IPR036397">
    <property type="entry name" value="RNaseH_sf"/>
</dbReference>
<accession>A0A1D2M3E9</accession>
<dbReference type="InterPro" id="IPR040676">
    <property type="entry name" value="DUF5641"/>
</dbReference>
<proteinExistence type="predicted"/>
<dbReference type="InterPro" id="IPR041588">
    <property type="entry name" value="Integrase_H2C2"/>
</dbReference>
<dbReference type="AlphaFoldDB" id="A0A1D2M3E9"/>
<dbReference type="OrthoDB" id="5984724at2759"/>
<dbReference type="Proteomes" id="UP000094527">
    <property type="component" value="Unassembled WGS sequence"/>
</dbReference>
<feature type="domain" description="DUF5641" evidence="2">
    <location>
        <begin position="291"/>
        <end position="325"/>
    </location>
</feature>
<evidence type="ECO:0000313" key="4">
    <source>
        <dbReference type="Proteomes" id="UP000094527"/>
    </source>
</evidence>
<protein>
    <submittedName>
        <fullName evidence="3">Transposon Tf2-9 polyprotein</fullName>
    </submittedName>
</protein>
<reference evidence="3 4" key="1">
    <citation type="journal article" date="2016" name="Genome Biol. Evol.">
        <title>Gene Family Evolution Reflects Adaptation to Soil Environmental Stressors in the Genome of the Collembolan Orchesella cincta.</title>
        <authorList>
            <person name="Faddeeva-Vakhrusheva A."/>
            <person name="Derks M.F."/>
            <person name="Anvar S.Y."/>
            <person name="Agamennone V."/>
            <person name="Suring W."/>
            <person name="Smit S."/>
            <person name="van Straalen N.M."/>
            <person name="Roelofs D."/>
        </authorList>
    </citation>
    <scope>NUCLEOTIDE SEQUENCE [LARGE SCALE GENOMIC DNA]</scope>
    <source>
        <tissue evidence="3">Mixed pool</tissue>
    </source>
</reference>
<dbReference type="GO" id="GO:0003676">
    <property type="term" value="F:nucleic acid binding"/>
    <property type="evidence" value="ECO:0007669"/>
    <property type="project" value="InterPro"/>
</dbReference>
<dbReference type="Pfam" id="PF18701">
    <property type="entry name" value="DUF5641"/>
    <property type="match status" value="1"/>
</dbReference>
<dbReference type="Pfam" id="PF17921">
    <property type="entry name" value="Integrase_H2C2"/>
    <property type="match status" value="1"/>
</dbReference>
<feature type="domain" description="Integrase zinc-binding" evidence="1">
    <location>
        <begin position="31"/>
        <end position="85"/>
    </location>
</feature>
<dbReference type="SUPFAM" id="SSF53098">
    <property type="entry name" value="Ribonuclease H-like"/>
    <property type="match status" value="1"/>
</dbReference>
<evidence type="ECO:0000259" key="2">
    <source>
        <dbReference type="Pfam" id="PF18701"/>
    </source>
</evidence>
<dbReference type="EMBL" id="LJIJ01005168">
    <property type="protein sequence ID" value="ODM87493.1"/>
    <property type="molecule type" value="Genomic_DNA"/>
</dbReference>
<dbReference type="PANTHER" id="PTHR47331">
    <property type="entry name" value="PHD-TYPE DOMAIN-CONTAINING PROTEIN"/>
    <property type="match status" value="1"/>
</dbReference>
<dbReference type="STRING" id="48709.A0A1D2M3E9"/>
<dbReference type="PANTHER" id="PTHR47331:SF1">
    <property type="entry name" value="GAG-LIKE PROTEIN"/>
    <property type="match status" value="1"/>
</dbReference>
<sequence>MEADIIRATGRLERADIPEHRKHPIILPHDHAITRMLISHHHQSLHHAGFQLLMSTLQRDFCILRARDTIRHMIQRCVVCRSKKAETAKQLMGQLPTQRVNTSRPFESSGVDFAGPFYIRLMKGRCNKTFKAYMCIFVCMSTRAVHLEPVSELSTEAFIATLKRFIGRRGMCLHLFSDCGTNFAVADHLACRGINWTFNPHLPLITVDFGSWCQVSKIPFKTYNGNARVTYEEFHTILCQVEACMNSRPICPASSVLSDLNPLTPGHFLIGDALTAIPEADLTHLKENRLSRWQRTQQMIQHFWRRWSSEYLTTLLQRNKWTRSMRTSVW</sequence>
<keyword evidence="4" id="KW-1185">Reference proteome</keyword>
<dbReference type="InterPro" id="IPR012337">
    <property type="entry name" value="RNaseH-like_sf"/>
</dbReference>
<dbReference type="Gene3D" id="3.30.420.10">
    <property type="entry name" value="Ribonuclease H-like superfamily/Ribonuclease H"/>
    <property type="match status" value="1"/>
</dbReference>
<organism evidence="3 4">
    <name type="scientific">Orchesella cincta</name>
    <name type="common">Springtail</name>
    <name type="synonym">Podura cincta</name>
    <dbReference type="NCBI Taxonomy" id="48709"/>
    <lineage>
        <taxon>Eukaryota</taxon>
        <taxon>Metazoa</taxon>
        <taxon>Ecdysozoa</taxon>
        <taxon>Arthropoda</taxon>
        <taxon>Hexapoda</taxon>
        <taxon>Collembola</taxon>
        <taxon>Entomobryomorpha</taxon>
        <taxon>Entomobryoidea</taxon>
        <taxon>Orchesellidae</taxon>
        <taxon>Orchesellinae</taxon>
        <taxon>Orchesella</taxon>
    </lineage>
</organism>
<evidence type="ECO:0000313" key="3">
    <source>
        <dbReference type="EMBL" id="ODM87493.1"/>
    </source>
</evidence>